<keyword evidence="2" id="KW-1185">Reference proteome</keyword>
<protein>
    <submittedName>
        <fullName evidence="1">Uncharacterized protein</fullName>
    </submittedName>
</protein>
<reference evidence="1" key="1">
    <citation type="submission" date="2022-07" db="EMBL/GenBank/DDBJ databases">
        <title>Genome Sequence of Lecanicillium saksenae.</title>
        <authorList>
            <person name="Buettner E."/>
        </authorList>
    </citation>
    <scope>NUCLEOTIDE SEQUENCE</scope>
    <source>
        <strain evidence="1">VT-O1</strain>
    </source>
</reference>
<proteinExistence type="predicted"/>
<sequence length="465" mass="52207">MKIHLPLLLFELPVLAELILRPPIHVAQPIHVARKAEQQLLAPNNAASTFRESTATSFKMPPFRFGNYTVREHDGTACTTSGEKQWTGTVDVTNERRLFYWFFDSQRDPAQDPVIIWLNGGPGRSSLRGLFHELGPCLLSRNDNKTIINPSSWNKNASLLFLDQPAGVGFSQIKRGGTYASSDKEVARDLQTFLCIFFGQVFPDRGKLPIHFAGHYELFCSAYRGRLWDDETCQKIAEGVPELERLDLDCALHCDYTKCKKLNDFVNKLSLSHLFDEVISRKRNWYNIKQPCAHPDTCEPAHVGNFTEYLNRPDMLPSLGFPRSFVYRSHNLSVGNAINDSGDTSLPTVSSVVAILDAASTYSHRQGGGNPIRLLVLNGNEDGLCNTPGARILYERLSWTGAAGYRAQRWRPLGDLGLNNGSGEWKRSDDGRLLFIGVDEAGHMMPMDQPEVADWTIRNWIEGLI</sequence>
<accession>A0ACC1R1V9</accession>
<dbReference type="EMBL" id="JANAKD010000132">
    <property type="protein sequence ID" value="KAJ3497189.1"/>
    <property type="molecule type" value="Genomic_DNA"/>
</dbReference>
<comment type="caution">
    <text evidence="1">The sequence shown here is derived from an EMBL/GenBank/DDBJ whole genome shotgun (WGS) entry which is preliminary data.</text>
</comment>
<name>A0ACC1R1V9_9HYPO</name>
<evidence type="ECO:0000313" key="2">
    <source>
        <dbReference type="Proteomes" id="UP001148737"/>
    </source>
</evidence>
<organism evidence="1 2">
    <name type="scientific">Lecanicillium saksenae</name>
    <dbReference type="NCBI Taxonomy" id="468837"/>
    <lineage>
        <taxon>Eukaryota</taxon>
        <taxon>Fungi</taxon>
        <taxon>Dikarya</taxon>
        <taxon>Ascomycota</taxon>
        <taxon>Pezizomycotina</taxon>
        <taxon>Sordariomycetes</taxon>
        <taxon>Hypocreomycetidae</taxon>
        <taxon>Hypocreales</taxon>
        <taxon>Cordycipitaceae</taxon>
        <taxon>Lecanicillium</taxon>
    </lineage>
</organism>
<dbReference type="Proteomes" id="UP001148737">
    <property type="component" value="Unassembled WGS sequence"/>
</dbReference>
<gene>
    <name evidence="1" type="ORF">NLG97_g2091</name>
</gene>
<evidence type="ECO:0000313" key="1">
    <source>
        <dbReference type="EMBL" id="KAJ3497189.1"/>
    </source>
</evidence>